<organism evidence="2 3">
    <name type="scientific">Candidatus Ozemobacter sibiricus</name>
    <dbReference type="NCBI Taxonomy" id="2268124"/>
    <lineage>
        <taxon>Bacteria</taxon>
        <taxon>Candidatus Ozemobacteria</taxon>
        <taxon>Candidatus Ozemobacterales</taxon>
        <taxon>Candidatus Ozemobacteraceae</taxon>
        <taxon>Candidatus Ozemobacter</taxon>
    </lineage>
</organism>
<proteinExistence type="predicted"/>
<dbReference type="EMBL" id="QOQW01000008">
    <property type="protein sequence ID" value="RCK80111.1"/>
    <property type="molecule type" value="Genomic_DNA"/>
</dbReference>
<accession>A0A367ZRZ0</accession>
<reference evidence="2 3" key="1">
    <citation type="submission" date="2018-05" db="EMBL/GenBank/DDBJ databases">
        <title>A metagenomic window into the 2 km-deep terrestrial subsurface aquifer revealed taxonomically and functionally diverse microbial community comprising novel uncultured bacterial lineages.</title>
        <authorList>
            <person name="Kadnikov V.V."/>
            <person name="Mardanov A.V."/>
            <person name="Beletsky A.V."/>
            <person name="Banks D."/>
            <person name="Pimenov N.V."/>
            <person name="Frank Y.A."/>
            <person name="Karnachuk O.V."/>
            <person name="Ravin N.V."/>
        </authorList>
    </citation>
    <scope>NUCLEOTIDE SEQUENCE [LARGE SCALE GENOMIC DNA]</scope>
    <source>
        <strain evidence="2">BY5</strain>
    </source>
</reference>
<feature type="region of interest" description="Disordered" evidence="1">
    <location>
        <begin position="44"/>
        <end position="97"/>
    </location>
</feature>
<evidence type="ECO:0000256" key="1">
    <source>
        <dbReference type="SAM" id="MobiDB-lite"/>
    </source>
</evidence>
<protein>
    <submittedName>
        <fullName evidence="2">Uncharacterized protein</fullName>
    </submittedName>
</protein>
<dbReference type="Proteomes" id="UP000252355">
    <property type="component" value="Unassembled WGS sequence"/>
</dbReference>
<name>A0A367ZRZ0_9BACT</name>
<feature type="compositionally biased region" description="Low complexity" evidence="1">
    <location>
        <begin position="45"/>
        <end position="56"/>
    </location>
</feature>
<dbReference type="AlphaFoldDB" id="A0A367ZRZ0"/>
<gene>
    <name evidence="2" type="ORF">OZSIB_3615</name>
</gene>
<evidence type="ECO:0000313" key="3">
    <source>
        <dbReference type="Proteomes" id="UP000252355"/>
    </source>
</evidence>
<sequence>MVCPCARGLSAVAILIFRSCSLISHLHVVPLHCSEKPFVPPRVLARPASRPTPTRPESWPVGRYSAVPGRPGRVHGRGRSLRDLVEQGQAEAPRPIS</sequence>
<comment type="caution">
    <text evidence="2">The sequence shown here is derived from an EMBL/GenBank/DDBJ whole genome shotgun (WGS) entry which is preliminary data.</text>
</comment>
<evidence type="ECO:0000313" key="2">
    <source>
        <dbReference type="EMBL" id="RCK80111.1"/>
    </source>
</evidence>